<evidence type="ECO:0000256" key="2">
    <source>
        <dbReference type="ARBA" id="ARBA00023015"/>
    </source>
</evidence>
<dbReference type="InterPro" id="IPR016032">
    <property type="entry name" value="Sig_transdc_resp-reg_C-effctor"/>
</dbReference>
<dbReference type="PANTHER" id="PTHR43214:SF41">
    <property type="entry name" value="NITRATE_NITRITE RESPONSE REGULATOR PROTEIN NARP"/>
    <property type="match status" value="1"/>
</dbReference>
<organism evidence="9 10">
    <name type="scientific">Burkholderia pseudomallei (strain 1710b)</name>
    <dbReference type="NCBI Taxonomy" id="320372"/>
    <lineage>
        <taxon>Bacteria</taxon>
        <taxon>Pseudomonadati</taxon>
        <taxon>Pseudomonadota</taxon>
        <taxon>Betaproteobacteria</taxon>
        <taxon>Burkholderiales</taxon>
        <taxon>Burkholderiaceae</taxon>
        <taxon>Burkholderia</taxon>
        <taxon>pseudomallei group</taxon>
    </lineage>
</organism>
<dbReference type="EMBL" id="CP000125">
    <property type="protein sequence ID" value="ABA51314.1"/>
    <property type="molecule type" value="Genomic_DNA"/>
</dbReference>
<name>Q3JFS6_BURP1</name>
<keyword evidence="2" id="KW-0805">Transcription regulation</keyword>
<evidence type="ECO:0000256" key="1">
    <source>
        <dbReference type="ARBA" id="ARBA00022553"/>
    </source>
</evidence>
<evidence type="ECO:0000313" key="10">
    <source>
        <dbReference type="Proteomes" id="UP000002700"/>
    </source>
</evidence>
<dbReference type="KEGG" id="bpm:BURPS1710b_A2427"/>
<dbReference type="InterPro" id="IPR039420">
    <property type="entry name" value="WalR-like"/>
</dbReference>
<reference evidence="9 10" key="1">
    <citation type="submission" date="2005-09" db="EMBL/GenBank/DDBJ databases">
        <authorList>
            <person name="Woods D.E."/>
            <person name="Nierman W.C."/>
        </authorList>
    </citation>
    <scope>NUCLEOTIDE SEQUENCE [LARGE SCALE GENOMIC DNA]</scope>
    <source>
        <strain evidence="9 10">1710b</strain>
    </source>
</reference>
<dbReference type="Gene3D" id="3.40.50.2300">
    <property type="match status" value="1"/>
</dbReference>
<dbReference type="InterPro" id="IPR000792">
    <property type="entry name" value="Tscrpt_reg_LuxR_C"/>
</dbReference>
<dbReference type="CDD" id="cd17535">
    <property type="entry name" value="REC_NarL-like"/>
    <property type="match status" value="1"/>
</dbReference>
<evidence type="ECO:0000259" key="7">
    <source>
        <dbReference type="PROSITE" id="PS50043"/>
    </source>
</evidence>
<dbReference type="InterPro" id="IPR001789">
    <property type="entry name" value="Sig_transdc_resp-reg_receiver"/>
</dbReference>
<dbReference type="CDD" id="cd06170">
    <property type="entry name" value="LuxR_C_like"/>
    <property type="match status" value="1"/>
</dbReference>
<keyword evidence="4" id="KW-0804">Transcription</keyword>
<sequence length="282" mass="30774">MGVGRRAHGDDHGRGRVRLRRRGPTGAGRARSRTRLAAAQRPGVARAARRSPVGLLDAVDSTGRFPPMIKVLIADDHALVRDGLRHILQNASGYEVAGEAFDSATTIALVRSTPAQVLVLDLSMPGRNGVELIKQIKEEKPALRILVLTMHAEQQYAVRAFRAGASGYLTKESASSELVGAVTKVASGGVYVSLAMAERFAQSLNEPAETLPHHRLSDREFDVFRRIASGQTLTQIADELCVSAKTVSTYKTRILEKMQMPHEAALVRYALRHKLIDDPDED</sequence>
<evidence type="ECO:0000313" key="9">
    <source>
        <dbReference type="EMBL" id="ABA51314.1"/>
    </source>
</evidence>
<dbReference type="PANTHER" id="PTHR43214">
    <property type="entry name" value="TWO-COMPONENT RESPONSE REGULATOR"/>
    <property type="match status" value="1"/>
</dbReference>
<dbReference type="SMART" id="SM00421">
    <property type="entry name" value="HTH_LUXR"/>
    <property type="match status" value="1"/>
</dbReference>
<keyword evidence="1 5" id="KW-0597">Phosphoprotein</keyword>
<dbReference type="Proteomes" id="UP000002700">
    <property type="component" value="Chromosome II"/>
</dbReference>
<dbReference type="SMART" id="SM00448">
    <property type="entry name" value="REC"/>
    <property type="match status" value="1"/>
</dbReference>
<evidence type="ECO:0000256" key="4">
    <source>
        <dbReference type="ARBA" id="ARBA00023163"/>
    </source>
</evidence>
<dbReference type="PRINTS" id="PR00038">
    <property type="entry name" value="HTHLUXR"/>
</dbReference>
<dbReference type="Pfam" id="PF00072">
    <property type="entry name" value="Response_reg"/>
    <property type="match status" value="1"/>
</dbReference>
<feature type="compositionally biased region" description="Low complexity" evidence="6">
    <location>
        <begin position="35"/>
        <end position="45"/>
    </location>
</feature>
<gene>
    <name evidence="9" type="primary">vsrD</name>
    <name evidence="9" type="ordered locus">BURPS1710b_A2427</name>
</gene>
<evidence type="ECO:0000256" key="5">
    <source>
        <dbReference type="PROSITE-ProRule" id="PRU00169"/>
    </source>
</evidence>
<feature type="region of interest" description="Disordered" evidence="6">
    <location>
        <begin position="1"/>
        <end position="45"/>
    </location>
</feature>
<protein>
    <submittedName>
        <fullName evidence="9">DNA-binding response regulator, LuxR family</fullName>
    </submittedName>
</protein>
<dbReference type="PROSITE" id="PS50043">
    <property type="entry name" value="HTH_LUXR_2"/>
    <property type="match status" value="1"/>
</dbReference>
<feature type="modified residue" description="4-aspartylphosphate" evidence="5">
    <location>
        <position position="121"/>
    </location>
</feature>
<dbReference type="GO" id="GO:0003677">
    <property type="term" value="F:DNA binding"/>
    <property type="evidence" value="ECO:0007669"/>
    <property type="project" value="UniProtKB-KW"/>
</dbReference>
<dbReference type="AlphaFoldDB" id="Q3JFS6"/>
<evidence type="ECO:0000259" key="8">
    <source>
        <dbReference type="PROSITE" id="PS50110"/>
    </source>
</evidence>
<feature type="domain" description="HTH luxR-type" evidence="7">
    <location>
        <begin position="209"/>
        <end position="274"/>
    </location>
</feature>
<dbReference type="SUPFAM" id="SSF52172">
    <property type="entry name" value="CheY-like"/>
    <property type="match status" value="1"/>
</dbReference>
<dbReference type="GO" id="GO:0006355">
    <property type="term" value="P:regulation of DNA-templated transcription"/>
    <property type="evidence" value="ECO:0007669"/>
    <property type="project" value="InterPro"/>
</dbReference>
<feature type="domain" description="Response regulatory" evidence="8">
    <location>
        <begin position="70"/>
        <end position="186"/>
    </location>
</feature>
<dbReference type="EnsemblBacteria" id="ABA51314">
    <property type="protein sequence ID" value="ABA51314"/>
    <property type="gene ID" value="BURPS1710b_A2427"/>
</dbReference>
<dbReference type="Pfam" id="PF00196">
    <property type="entry name" value="GerE"/>
    <property type="match status" value="1"/>
</dbReference>
<dbReference type="SUPFAM" id="SSF46894">
    <property type="entry name" value="C-terminal effector domain of the bipartite response regulators"/>
    <property type="match status" value="1"/>
</dbReference>
<evidence type="ECO:0000256" key="3">
    <source>
        <dbReference type="ARBA" id="ARBA00023125"/>
    </source>
</evidence>
<evidence type="ECO:0000256" key="6">
    <source>
        <dbReference type="SAM" id="MobiDB-lite"/>
    </source>
</evidence>
<proteinExistence type="predicted"/>
<dbReference type="InterPro" id="IPR011006">
    <property type="entry name" value="CheY-like_superfamily"/>
</dbReference>
<dbReference type="PROSITE" id="PS50110">
    <property type="entry name" value="RESPONSE_REGULATORY"/>
    <property type="match status" value="1"/>
</dbReference>
<accession>Q3JFS6</accession>
<dbReference type="GO" id="GO:0000160">
    <property type="term" value="P:phosphorelay signal transduction system"/>
    <property type="evidence" value="ECO:0007669"/>
    <property type="project" value="InterPro"/>
</dbReference>
<keyword evidence="3 9" id="KW-0238">DNA-binding</keyword>
<dbReference type="InterPro" id="IPR058245">
    <property type="entry name" value="NreC/VraR/RcsB-like_REC"/>
</dbReference>
<dbReference type="HOGENOM" id="CLU_000445_90_1_4"/>